<keyword evidence="1" id="KW-1133">Transmembrane helix</keyword>
<comment type="caution">
    <text evidence="2">The sequence shown here is derived from an EMBL/GenBank/DDBJ whole genome shotgun (WGS) entry which is preliminary data.</text>
</comment>
<dbReference type="Proteomes" id="UP001279734">
    <property type="component" value="Unassembled WGS sequence"/>
</dbReference>
<gene>
    <name evidence="2" type="ORF">Nepgr_024708</name>
</gene>
<sequence length="188" mass="20628">MLLSTLYMLETCSANGCLFLWLQLTFRKLPSVLLLLEYFVGWSTEFAADSVAPGYGRTIVSGDRLLEVVGVVGGAAMHLLAGIVALLLSKGMAERSVLADAVWFQLRLNLICNFDCLSMDLEGFAVRWSSPILGALMRVGQLCSNCLPARFPSVFSLLRGAFGALGGRLVFIFLTFARICFMEANVWR</sequence>
<dbReference type="EMBL" id="BSYO01000025">
    <property type="protein sequence ID" value="GMH22865.1"/>
    <property type="molecule type" value="Genomic_DNA"/>
</dbReference>
<accession>A0AAD3T3R8</accession>
<organism evidence="2 3">
    <name type="scientific">Nepenthes gracilis</name>
    <name type="common">Slender pitcher plant</name>
    <dbReference type="NCBI Taxonomy" id="150966"/>
    <lineage>
        <taxon>Eukaryota</taxon>
        <taxon>Viridiplantae</taxon>
        <taxon>Streptophyta</taxon>
        <taxon>Embryophyta</taxon>
        <taxon>Tracheophyta</taxon>
        <taxon>Spermatophyta</taxon>
        <taxon>Magnoliopsida</taxon>
        <taxon>eudicotyledons</taxon>
        <taxon>Gunneridae</taxon>
        <taxon>Pentapetalae</taxon>
        <taxon>Caryophyllales</taxon>
        <taxon>Nepenthaceae</taxon>
        <taxon>Nepenthes</taxon>
    </lineage>
</organism>
<protein>
    <submittedName>
        <fullName evidence="2">Uncharacterized protein</fullName>
    </submittedName>
</protein>
<keyword evidence="1" id="KW-0812">Transmembrane</keyword>
<evidence type="ECO:0000256" key="1">
    <source>
        <dbReference type="SAM" id="Phobius"/>
    </source>
</evidence>
<keyword evidence="1" id="KW-0472">Membrane</keyword>
<name>A0AAD3T3R8_NEPGR</name>
<feature type="transmembrane region" description="Helical" evidence="1">
    <location>
        <begin position="65"/>
        <end position="88"/>
    </location>
</feature>
<reference evidence="2" key="1">
    <citation type="submission" date="2023-05" db="EMBL/GenBank/DDBJ databases">
        <title>Nepenthes gracilis genome sequencing.</title>
        <authorList>
            <person name="Fukushima K."/>
        </authorList>
    </citation>
    <scope>NUCLEOTIDE SEQUENCE</scope>
    <source>
        <strain evidence="2">SING2019-196</strain>
    </source>
</reference>
<proteinExistence type="predicted"/>
<feature type="transmembrane region" description="Helical" evidence="1">
    <location>
        <begin position="161"/>
        <end position="181"/>
    </location>
</feature>
<dbReference type="AlphaFoldDB" id="A0AAD3T3R8"/>
<evidence type="ECO:0000313" key="2">
    <source>
        <dbReference type="EMBL" id="GMH22865.1"/>
    </source>
</evidence>
<keyword evidence="3" id="KW-1185">Reference proteome</keyword>
<evidence type="ECO:0000313" key="3">
    <source>
        <dbReference type="Proteomes" id="UP001279734"/>
    </source>
</evidence>